<proteinExistence type="inferred from homology"/>
<dbReference type="PANTHER" id="PTHR12385:SF14">
    <property type="entry name" value="CHOLINE TRANSPORTER-LIKE 2"/>
    <property type="match status" value="1"/>
</dbReference>
<feature type="transmembrane region" description="Helical" evidence="7">
    <location>
        <begin position="489"/>
        <end position="514"/>
    </location>
</feature>
<evidence type="ECO:0000256" key="6">
    <source>
        <dbReference type="ARBA" id="ARBA00023180"/>
    </source>
</evidence>
<gene>
    <name evidence="9" type="ORF">GSLYS_00014794001</name>
</gene>
<feature type="transmembrane region" description="Helical" evidence="7">
    <location>
        <begin position="269"/>
        <end position="289"/>
    </location>
</feature>
<sequence length="742" mass="83742">MGKKRENGGSNMEGSFTDVRPKGHRDKAHKGHRDNGTNGHSSATPDTPLKKGYDPSRQGPKRKRSCTDVICCLIFFIFIVGLGVVAYFAFIYGDPQLLVYPQDSNGNLCGKGAYEKKKYLFFFDLVECGRVGPGVFINGCPTPQVCVEKCPDTNYVFVEDIISQNKSRLICKDGANLQSRRVEDLVKRKDCAAYYLKSKAVLNRCLPITEILALGNKLIQLDGKNYSMVDHNNNTVDGNDLNLGLTVYKSFLTAKEYGDKIIADVVASWWMILVGLVVAMLISMIWIVLMRFISGFMVWLTILLFVSIWLLLTVACWYLYYQAKGKNETLVVYLIWQLSFDKENLFLAGGIIFGVIFVLVFFILLFLCQRIRIAVALIGHGSRAVGSMWSTLAWPIIPFILQLGVVALWGCIATFLATVGRAQAQGSMNFTTNNGSTDYEAFKASVKNLFEEIPCDSNNTEIGGEVCGFFKYGKGDYTIYLQIYNLFMLFWLVNFVAALGQLTLSGAFASYYWAFNKPKDIPAFPLLGAFWRCFRYHLGSLAFGSLLIAIVQIIRAFLEYLDSKLKGSENPVAQFFLKCLKCCFWCLEKFLRFLCKNAFIMMSVYGKNFCSSAKRAFELLLRNVVRAFVLDKVTDFLFVICKLMVVGAVGVIAYFFFDGRIKFLSAYTPQLNFYFVPIIIVVIGSYIIADIFFSVYEMAVDTIFLCFLEDIERNDGTPEKPYFMGKDLMKILGKKNLKPKDS</sequence>
<reference evidence="9 10" key="1">
    <citation type="submission" date="2024-04" db="EMBL/GenBank/DDBJ databases">
        <authorList>
            <consortium name="Genoscope - CEA"/>
            <person name="William W."/>
        </authorList>
    </citation>
    <scope>NUCLEOTIDE SEQUENCE [LARGE SCALE GENOMIC DNA]</scope>
</reference>
<feature type="region of interest" description="Disordered" evidence="8">
    <location>
        <begin position="1"/>
        <end position="63"/>
    </location>
</feature>
<dbReference type="Proteomes" id="UP001497497">
    <property type="component" value="Unassembled WGS sequence"/>
</dbReference>
<feature type="transmembrane region" description="Helical" evidence="7">
    <location>
        <begin position="534"/>
        <end position="558"/>
    </location>
</feature>
<feature type="compositionally biased region" description="Polar residues" evidence="8">
    <location>
        <begin position="36"/>
        <end position="45"/>
    </location>
</feature>
<comment type="function">
    <text evidence="7">Choline transporter.</text>
</comment>
<protein>
    <recommendedName>
        <fullName evidence="7">Choline transporter-like protein</fullName>
    </recommendedName>
</protein>
<accession>A0AAV2I734</accession>
<feature type="transmembrane region" description="Helical" evidence="7">
    <location>
        <begin position="345"/>
        <end position="366"/>
    </location>
</feature>
<comment type="subcellular location">
    <subcellularLocation>
        <location evidence="7">Cell membrane</location>
        <topology evidence="7">Multi-pass membrane protein</topology>
    </subcellularLocation>
    <subcellularLocation>
        <location evidence="1">Membrane</location>
        <topology evidence="1">Multi-pass membrane protein</topology>
    </subcellularLocation>
</comment>
<dbReference type="EMBL" id="CAXITT010000417">
    <property type="protein sequence ID" value="CAL1541152.1"/>
    <property type="molecule type" value="Genomic_DNA"/>
</dbReference>
<dbReference type="GO" id="GO:0005886">
    <property type="term" value="C:plasma membrane"/>
    <property type="evidence" value="ECO:0007669"/>
    <property type="project" value="UniProtKB-SubCell"/>
</dbReference>
<keyword evidence="6" id="KW-0325">Glycoprotein</keyword>
<dbReference type="PANTHER" id="PTHR12385">
    <property type="entry name" value="CHOLINE TRANSPORTER-LIKE (SLC FAMILY 44)"/>
    <property type="match status" value="1"/>
</dbReference>
<feature type="compositionally biased region" description="Basic residues" evidence="8">
    <location>
        <begin position="22"/>
        <end position="32"/>
    </location>
</feature>
<keyword evidence="4 7" id="KW-1133">Transmembrane helix</keyword>
<dbReference type="GO" id="GO:0022857">
    <property type="term" value="F:transmembrane transporter activity"/>
    <property type="evidence" value="ECO:0007669"/>
    <property type="project" value="UniProtKB-UniRule"/>
</dbReference>
<evidence type="ECO:0000256" key="4">
    <source>
        <dbReference type="ARBA" id="ARBA00022989"/>
    </source>
</evidence>
<feature type="transmembrane region" description="Helical" evidence="7">
    <location>
        <begin position="673"/>
        <end position="693"/>
    </location>
</feature>
<dbReference type="AlphaFoldDB" id="A0AAV2I734"/>
<organism evidence="9 10">
    <name type="scientific">Lymnaea stagnalis</name>
    <name type="common">Great pond snail</name>
    <name type="synonym">Helix stagnalis</name>
    <dbReference type="NCBI Taxonomy" id="6523"/>
    <lineage>
        <taxon>Eukaryota</taxon>
        <taxon>Metazoa</taxon>
        <taxon>Spiralia</taxon>
        <taxon>Lophotrochozoa</taxon>
        <taxon>Mollusca</taxon>
        <taxon>Gastropoda</taxon>
        <taxon>Heterobranchia</taxon>
        <taxon>Euthyneura</taxon>
        <taxon>Panpulmonata</taxon>
        <taxon>Hygrophila</taxon>
        <taxon>Lymnaeoidea</taxon>
        <taxon>Lymnaeidae</taxon>
        <taxon>Lymnaea</taxon>
    </lineage>
</organism>
<evidence type="ECO:0000256" key="1">
    <source>
        <dbReference type="ARBA" id="ARBA00004141"/>
    </source>
</evidence>
<evidence type="ECO:0000256" key="5">
    <source>
        <dbReference type="ARBA" id="ARBA00023136"/>
    </source>
</evidence>
<evidence type="ECO:0000256" key="8">
    <source>
        <dbReference type="SAM" id="MobiDB-lite"/>
    </source>
</evidence>
<keyword evidence="5 7" id="KW-0472">Membrane</keyword>
<feature type="transmembrane region" description="Helical" evidence="7">
    <location>
        <begin position="296"/>
        <end position="320"/>
    </location>
</feature>
<comment type="similarity">
    <text evidence="2 7">Belongs to the CTL (choline transporter-like) family.</text>
</comment>
<evidence type="ECO:0000313" key="10">
    <source>
        <dbReference type="Proteomes" id="UP001497497"/>
    </source>
</evidence>
<name>A0AAV2I734_LYMST</name>
<keyword evidence="3 7" id="KW-0812">Transmembrane</keyword>
<dbReference type="Pfam" id="PF04515">
    <property type="entry name" value="Choline_transpo"/>
    <property type="match status" value="1"/>
</dbReference>
<evidence type="ECO:0000313" key="9">
    <source>
        <dbReference type="EMBL" id="CAL1541152.1"/>
    </source>
</evidence>
<keyword evidence="10" id="KW-1185">Reference proteome</keyword>
<comment type="caution">
    <text evidence="9">The sequence shown here is derived from an EMBL/GenBank/DDBJ whole genome shotgun (WGS) entry which is preliminary data.</text>
</comment>
<evidence type="ECO:0000256" key="3">
    <source>
        <dbReference type="ARBA" id="ARBA00022692"/>
    </source>
</evidence>
<evidence type="ECO:0000256" key="7">
    <source>
        <dbReference type="RuleBase" id="RU368066"/>
    </source>
</evidence>
<feature type="transmembrane region" description="Helical" evidence="7">
    <location>
        <begin position="69"/>
        <end position="92"/>
    </location>
</feature>
<feature type="transmembrane region" description="Helical" evidence="7">
    <location>
        <begin position="373"/>
        <end position="390"/>
    </location>
</feature>
<feature type="transmembrane region" description="Helical" evidence="7">
    <location>
        <begin position="396"/>
        <end position="419"/>
    </location>
</feature>
<evidence type="ECO:0000256" key="2">
    <source>
        <dbReference type="ARBA" id="ARBA00007168"/>
    </source>
</evidence>
<feature type="transmembrane region" description="Helical" evidence="7">
    <location>
        <begin position="636"/>
        <end position="657"/>
    </location>
</feature>
<dbReference type="InterPro" id="IPR007603">
    <property type="entry name" value="Choline_transptr-like"/>
</dbReference>